<evidence type="ECO:0000256" key="2">
    <source>
        <dbReference type="ARBA" id="ARBA00022737"/>
    </source>
</evidence>
<sequence length="481" mass="52735">MALRCSSTLSEPPVRDRWVDRHGGQIATLLSLASQQEDPATCPFASIPLETVSFYIVPYIHYDEPVRDCIMVCGGRSTNIIGYDDCLSSVEVYDDYSKKWHKVSSMHQQRVAGAAVAVGDNLYVAGGYQDRLRQTLGCVEVYNPWRDHWERLRSSMSHPRFGHSLTLVGAKYLYAIGGVSQGQLVSKVEVLDTETNMWLRQPQPEMPRPLAGGRVIEKDGQLFVVGGDLRSSPREFSDLIYILDTTLKPHIWSVLSVRLSAGRSGCAVAWLDDSRSCIGVFGGYVIIDGESQAVATSEIVPLEGTHPVPLEDTDVHGRVLPAVSARRIPEMPSPRAGCRAVTVGCRVMLVGGESPVASAVDEVGARATRRCSILLSRARSTTDAAYRQRLRFMAYELQGLTNRTTQSVRGSGALAPRSVAHDIILIFDSSEWAWVASETPLMQGRTAAAVSVGVAFSLSYACSSYYPRYPSTGSRKRSRID</sequence>
<dbReference type="SUPFAM" id="SSF117281">
    <property type="entry name" value="Kelch motif"/>
    <property type="match status" value="1"/>
</dbReference>
<comment type="caution">
    <text evidence="3">The sequence shown here is derived from an EMBL/GenBank/DDBJ whole genome shotgun (WGS) entry which is preliminary data.</text>
</comment>
<keyword evidence="1" id="KW-0880">Kelch repeat</keyword>
<proteinExistence type="predicted"/>
<keyword evidence="4" id="KW-1185">Reference proteome</keyword>
<dbReference type="SMART" id="SM00612">
    <property type="entry name" value="Kelch"/>
    <property type="match status" value="4"/>
</dbReference>
<accession>A0A7J6SPW2</accession>
<keyword evidence="2" id="KW-0677">Repeat</keyword>
<dbReference type="AlphaFoldDB" id="A0A7J6SPW2"/>
<evidence type="ECO:0000313" key="3">
    <source>
        <dbReference type="EMBL" id="KAF4734170.1"/>
    </source>
</evidence>
<dbReference type="PANTHER" id="PTHR45632:SF3">
    <property type="entry name" value="KELCH-LIKE PROTEIN 32"/>
    <property type="match status" value="1"/>
</dbReference>
<dbReference type="Gene3D" id="2.120.10.80">
    <property type="entry name" value="Kelch-type beta propeller"/>
    <property type="match status" value="2"/>
</dbReference>
<organism evidence="3 4">
    <name type="scientific">Perkinsus olseni</name>
    <name type="common">Perkinsus atlanticus</name>
    <dbReference type="NCBI Taxonomy" id="32597"/>
    <lineage>
        <taxon>Eukaryota</taxon>
        <taxon>Sar</taxon>
        <taxon>Alveolata</taxon>
        <taxon>Perkinsozoa</taxon>
        <taxon>Perkinsea</taxon>
        <taxon>Perkinsida</taxon>
        <taxon>Perkinsidae</taxon>
        <taxon>Perkinsus</taxon>
    </lineage>
</organism>
<evidence type="ECO:0000313" key="4">
    <source>
        <dbReference type="Proteomes" id="UP000553632"/>
    </source>
</evidence>
<dbReference type="EMBL" id="JABANO010017036">
    <property type="protein sequence ID" value="KAF4734170.1"/>
    <property type="molecule type" value="Genomic_DNA"/>
</dbReference>
<dbReference type="InterPro" id="IPR006652">
    <property type="entry name" value="Kelch_1"/>
</dbReference>
<name>A0A7J6SPW2_PEROL</name>
<reference evidence="3 4" key="1">
    <citation type="submission" date="2020-04" db="EMBL/GenBank/DDBJ databases">
        <title>Perkinsus olseni comparative genomics.</title>
        <authorList>
            <person name="Bogema D.R."/>
        </authorList>
    </citation>
    <scope>NUCLEOTIDE SEQUENCE [LARGE SCALE GENOMIC DNA]</scope>
    <source>
        <strain evidence="3 4">ATCC PRA-207</strain>
    </source>
</reference>
<dbReference type="PANTHER" id="PTHR45632">
    <property type="entry name" value="LD33804P"/>
    <property type="match status" value="1"/>
</dbReference>
<dbReference type="InterPro" id="IPR015915">
    <property type="entry name" value="Kelch-typ_b-propeller"/>
</dbReference>
<dbReference type="Proteomes" id="UP000553632">
    <property type="component" value="Unassembled WGS sequence"/>
</dbReference>
<gene>
    <name evidence="3" type="primary">KLHL13_11</name>
    <name evidence="3" type="ORF">FOZ63_024195</name>
</gene>
<evidence type="ECO:0000256" key="1">
    <source>
        <dbReference type="ARBA" id="ARBA00022441"/>
    </source>
</evidence>
<protein>
    <submittedName>
        <fullName evidence="3">Kelch-like</fullName>
    </submittedName>
</protein>
<dbReference type="Pfam" id="PF24681">
    <property type="entry name" value="Kelch_KLHDC2_KLHL20_DRC7"/>
    <property type="match status" value="1"/>
</dbReference>